<dbReference type="Gene3D" id="3.40.250.10">
    <property type="entry name" value="Rhodanese-like domain"/>
    <property type="match status" value="1"/>
</dbReference>
<proteinExistence type="predicted"/>
<gene>
    <name evidence="3" type="ORF">EH243_00770</name>
</gene>
<keyword evidence="4" id="KW-1185">Reference proteome</keyword>
<dbReference type="GO" id="GO:0016740">
    <property type="term" value="F:transferase activity"/>
    <property type="evidence" value="ECO:0007669"/>
    <property type="project" value="UniProtKB-KW"/>
</dbReference>
<dbReference type="OrthoDB" id="7835227at2"/>
<dbReference type="SMART" id="SM00450">
    <property type="entry name" value="RHOD"/>
    <property type="match status" value="1"/>
</dbReference>
<reference evidence="3 4" key="1">
    <citation type="submission" date="2018-11" db="EMBL/GenBank/DDBJ databases">
        <title>The draft genome sequence of Amphritea opalescens ANRC-JH13T.</title>
        <authorList>
            <person name="Fang Z."/>
            <person name="Zhang Y."/>
            <person name="Han X."/>
        </authorList>
    </citation>
    <scope>NUCLEOTIDE SEQUENCE [LARGE SCALE GENOMIC DNA]</scope>
    <source>
        <strain evidence="3 4">ANRC-JH13</strain>
    </source>
</reference>
<organism evidence="3 4">
    <name type="scientific">Amphritea opalescens</name>
    <dbReference type="NCBI Taxonomy" id="2490544"/>
    <lineage>
        <taxon>Bacteria</taxon>
        <taxon>Pseudomonadati</taxon>
        <taxon>Pseudomonadota</taxon>
        <taxon>Gammaproteobacteria</taxon>
        <taxon>Oceanospirillales</taxon>
        <taxon>Oceanospirillaceae</taxon>
        <taxon>Amphritea</taxon>
    </lineage>
</organism>
<comment type="caution">
    <text evidence="3">The sequence shown here is derived from an EMBL/GenBank/DDBJ whole genome shotgun (WGS) entry which is preliminary data.</text>
</comment>
<keyword evidence="3" id="KW-0808">Transferase</keyword>
<dbReference type="RefSeq" id="WP_126156723.1">
    <property type="nucleotide sequence ID" value="NZ_RQXW01000001.1"/>
</dbReference>
<feature type="chain" id="PRO_5019505154" evidence="1">
    <location>
        <begin position="22"/>
        <end position="194"/>
    </location>
</feature>
<dbReference type="InterPro" id="IPR001763">
    <property type="entry name" value="Rhodanese-like_dom"/>
</dbReference>
<dbReference type="Pfam" id="PF00581">
    <property type="entry name" value="Rhodanese"/>
    <property type="match status" value="1"/>
</dbReference>
<dbReference type="EMBL" id="RQXW01000001">
    <property type="protein sequence ID" value="RTE67512.1"/>
    <property type="molecule type" value="Genomic_DNA"/>
</dbReference>
<sequence length="194" mass="21086">MKKTLIAASVLSCLLAVTSFAADKPAKATAQTRLDLYATAAEAWDMMQQNDAAILVDVRDPIEIKFTGFATPTRIHVPWMVADTTIWSDKQGGWAMVKNPNFVQQVTDKLKQLGATVDTPIIMMCRSGSTRSAPAVNVLAEQGYTNVWTVVDGFEGGKLKEGDSKGVRAVNGWRNSGLPWSYKVDPAVAWLPAK</sequence>
<dbReference type="AlphaFoldDB" id="A0A430KVJ4"/>
<feature type="domain" description="Rhodanese" evidence="2">
    <location>
        <begin position="104"/>
        <end position="166"/>
    </location>
</feature>
<feature type="signal peptide" evidence="1">
    <location>
        <begin position="1"/>
        <end position="21"/>
    </location>
</feature>
<protein>
    <submittedName>
        <fullName evidence="3">Sulfurtransferase</fullName>
    </submittedName>
</protein>
<keyword evidence="1" id="KW-0732">Signal</keyword>
<name>A0A430KVJ4_9GAMM</name>
<evidence type="ECO:0000313" key="4">
    <source>
        <dbReference type="Proteomes" id="UP000283087"/>
    </source>
</evidence>
<dbReference type="InterPro" id="IPR036873">
    <property type="entry name" value="Rhodanese-like_dom_sf"/>
</dbReference>
<evidence type="ECO:0000313" key="3">
    <source>
        <dbReference type="EMBL" id="RTE67512.1"/>
    </source>
</evidence>
<dbReference type="SUPFAM" id="SSF52821">
    <property type="entry name" value="Rhodanese/Cell cycle control phosphatase"/>
    <property type="match status" value="1"/>
</dbReference>
<evidence type="ECO:0000259" key="2">
    <source>
        <dbReference type="PROSITE" id="PS50206"/>
    </source>
</evidence>
<evidence type="ECO:0000256" key="1">
    <source>
        <dbReference type="SAM" id="SignalP"/>
    </source>
</evidence>
<dbReference type="PROSITE" id="PS50206">
    <property type="entry name" value="RHODANESE_3"/>
    <property type="match status" value="1"/>
</dbReference>
<dbReference type="Proteomes" id="UP000283087">
    <property type="component" value="Unassembled WGS sequence"/>
</dbReference>
<accession>A0A430KVJ4</accession>